<keyword evidence="1" id="KW-0812">Transmembrane</keyword>
<dbReference type="AlphaFoldDB" id="A0A3A6Q7T6"/>
<evidence type="ECO:0000256" key="1">
    <source>
        <dbReference type="SAM" id="Phobius"/>
    </source>
</evidence>
<keyword evidence="3" id="KW-1185">Reference proteome</keyword>
<feature type="transmembrane region" description="Helical" evidence="1">
    <location>
        <begin position="41"/>
        <end position="67"/>
    </location>
</feature>
<reference evidence="2 3" key="1">
    <citation type="submission" date="2018-06" db="EMBL/GenBank/DDBJ databases">
        <title>Halonotius sp. F13-13 a new haloarchaeeon isolated from a solar saltern from Isla Cristina, Huelva, Spain.</title>
        <authorList>
            <person name="Duran-Viseras A."/>
            <person name="Sanchez-Porro C."/>
            <person name="Ventosa A."/>
        </authorList>
    </citation>
    <scope>NUCLEOTIDE SEQUENCE [LARGE SCALE GENOMIC DNA]</scope>
    <source>
        <strain evidence="2 3">CECT 7525</strain>
    </source>
</reference>
<name>A0A3A6Q7T6_9EURY</name>
<protein>
    <submittedName>
        <fullName evidence="2">Uncharacterized protein</fullName>
    </submittedName>
</protein>
<proteinExistence type="predicted"/>
<evidence type="ECO:0000313" key="2">
    <source>
        <dbReference type="EMBL" id="RJX51046.1"/>
    </source>
</evidence>
<feature type="transmembrane region" description="Helical" evidence="1">
    <location>
        <begin position="79"/>
        <end position="100"/>
    </location>
</feature>
<keyword evidence="1" id="KW-0472">Membrane</keyword>
<dbReference type="Proteomes" id="UP000281564">
    <property type="component" value="Unassembled WGS sequence"/>
</dbReference>
<accession>A0A3A6Q7T6</accession>
<dbReference type="EMBL" id="QMDW01000003">
    <property type="protein sequence ID" value="RJX51046.1"/>
    <property type="molecule type" value="Genomic_DNA"/>
</dbReference>
<feature type="transmembrane region" description="Helical" evidence="1">
    <location>
        <begin position="106"/>
        <end position="128"/>
    </location>
</feature>
<gene>
    <name evidence="2" type="ORF">DP106_02880</name>
</gene>
<comment type="caution">
    <text evidence="2">The sequence shown here is derived from an EMBL/GenBank/DDBJ whole genome shotgun (WGS) entry which is preliminary data.</text>
</comment>
<evidence type="ECO:0000313" key="3">
    <source>
        <dbReference type="Proteomes" id="UP000281564"/>
    </source>
</evidence>
<keyword evidence="1" id="KW-1133">Transmembrane helix</keyword>
<sequence length="129" mass="13686">MIPSHNAIAIVSNKRSTTGFFTIRDTFGRMDTGSLTDQYSVIVWIAAILVGILTIPVGLLVPAYFYIKADRGEGRTQSALEVWTVILVGIFGIAAVELGGRKGAKILWGLIVALFALVIVGGIAVVGLL</sequence>
<organism evidence="2 3">
    <name type="scientific">Halonotius pteroides</name>
    <dbReference type="NCBI Taxonomy" id="268735"/>
    <lineage>
        <taxon>Archaea</taxon>
        <taxon>Methanobacteriati</taxon>
        <taxon>Methanobacteriota</taxon>
        <taxon>Stenosarchaea group</taxon>
        <taxon>Halobacteria</taxon>
        <taxon>Halobacteriales</taxon>
        <taxon>Haloferacaceae</taxon>
        <taxon>Halonotius</taxon>
    </lineage>
</organism>